<accession>A0A9Q0LQD6</accession>
<dbReference type="SMART" id="SM00175">
    <property type="entry name" value="RAB"/>
    <property type="match status" value="1"/>
</dbReference>
<dbReference type="InterPro" id="IPR001806">
    <property type="entry name" value="Small_GTPase"/>
</dbReference>
<gene>
    <name evidence="3" type="ORF">M0811_00082</name>
</gene>
<proteinExistence type="predicted"/>
<evidence type="ECO:0000259" key="2">
    <source>
        <dbReference type="PROSITE" id="PS50097"/>
    </source>
</evidence>
<comment type="caution">
    <text evidence="3">The sequence shown here is derived from an EMBL/GenBank/DDBJ whole genome shotgun (WGS) entry which is preliminary data.</text>
</comment>
<dbReference type="PROSITE" id="PS51419">
    <property type="entry name" value="RAB"/>
    <property type="match status" value="1"/>
</dbReference>
<keyword evidence="4" id="KW-1185">Reference proteome</keyword>
<organism evidence="3 4">
    <name type="scientific">Anaeramoeba ignava</name>
    <name type="common">Anaerobic marine amoeba</name>
    <dbReference type="NCBI Taxonomy" id="1746090"/>
    <lineage>
        <taxon>Eukaryota</taxon>
        <taxon>Metamonada</taxon>
        <taxon>Anaeramoebidae</taxon>
        <taxon>Anaeramoeba</taxon>
    </lineage>
</organism>
<dbReference type="GO" id="GO:0003924">
    <property type="term" value="F:GTPase activity"/>
    <property type="evidence" value="ECO:0007669"/>
    <property type="project" value="InterPro"/>
</dbReference>
<dbReference type="SMART" id="SM00174">
    <property type="entry name" value="RHO"/>
    <property type="match status" value="1"/>
</dbReference>
<keyword evidence="1" id="KW-0547">Nucleotide-binding</keyword>
<dbReference type="SMART" id="SM00225">
    <property type="entry name" value="BTB"/>
    <property type="match status" value="1"/>
</dbReference>
<dbReference type="PROSITE" id="PS51421">
    <property type="entry name" value="RAS"/>
    <property type="match status" value="1"/>
</dbReference>
<protein>
    <submittedName>
        <fullName evidence="3">Ras di-ras and rheb family members of small gtpase superfamily</fullName>
    </submittedName>
</protein>
<evidence type="ECO:0000313" key="3">
    <source>
        <dbReference type="EMBL" id="KAJ5076765.1"/>
    </source>
</evidence>
<dbReference type="InterPro" id="IPR000210">
    <property type="entry name" value="BTB/POZ_dom"/>
</dbReference>
<dbReference type="PRINTS" id="PR00449">
    <property type="entry name" value="RASTRNSFRMNG"/>
</dbReference>
<dbReference type="InterPro" id="IPR027417">
    <property type="entry name" value="P-loop_NTPase"/>
</dbReference>
<evidence type="ECO:0000313" key="4">
    <source>
        <dbReference type="Proteomes" id="UP001149090"/>
    </source>
</evidence>
<dbReference type="Gene3D" id="3.30.710.10">
    <property type="entry name" value="Potassium Channel Kv1.1, Chain A"/>
    <property type="match status" value="1"/>
</dbReference>
<name>A0A9Q0LQD6_ANAIG</name>
<dbReference type="PANTHER" id="PTHR47978">
    <property type="match status" value="1"/>
</dbReference>
<dbReference type="Pfam" id="PF00071">
    <property type="entry name" value="Ras"/>
    <property type="match status" value="1"/>
</dbReference>
<dbReference type="EMBL" id="JAPDFW010000059">
    <property type="protein sequence ID" value="KAJ5076765.1"/>
    <property type="molecule type" value="Genomic_DNA"/>
</dbReference>
<dbReference type="CDD" id="cd18186">
    <property type="entry name" value="BTB_POZ_ZBTB_KLHL-like"/>
    <property type="match status" value="1"/>
</dbReference>
<feature type="domain" description="BTB" evidence="2">
    <location>
        <begin position="295"/>
        <end position="361"/>
    </location>
</feature>
<evidence type="ECO:0000256" key="1">
    <source>
        <dbReference type="ARBA" id="ARBA00022741"/>
    </source>
</evidence>
<dbReference type="Pfam" id="PF00651">
    <property type="entry name" value="BTB"/>
    <property type="match status" value="1"/>
</dbReference>
<dbReference type="Gene3D" id="3.40.50.300">
    <property type="entry name" value="P-loop containing nucleotide triphosphate hydrolases"/>
    <property type="match status" value="1"/>
</dbReference>
<reference evidence="3" key="1">
    <citation type="submission" date="2022-10" db="EMBL/GenBank/DDBJ databases">
        <title>Novel sulphate-reducing endosymbionts in the free-living metamonad Anaeramoeba.</title>
        <authorList>
            <person name="Jerlstrom-Hultqvist J."/>
            <person name="Cepicka I."/>
            <person name="Gallot-Lavallee L."/>
            <person name="Salas-Leiva D."/>
            <person name="Curtis B.A."/>
            <person name="Zahonova K."/>
            <person name="Pipaliya S."/>
            <person name="Dacks J."/>
            <person name="Roger A.J."/>
        </authorList>
    </citation>
    <scope>NUCLEOTIDE SEQUENCE</scope>
    <source>
        <strain evidence="3">BMAN</strain>
    </source>
</reference>
<dbReference type="GO" id="GO:0005525">
    <property type="term" value="F:GTP binding"/>
    <property type="evidence" value="ECO:0007669"/>
    <property type="project" value="InterPro"/>
</dbReference>
<dbReference type="SUPFAM" id="SSF54695">
    <property type="entry name" value="POZ domain"/>
    <property type="match status" value="1"/>
</dbReference>
<dbReference type="PROSITE" id="PS50097">
    <property type="entry name" value="BTB"/>
    <property type="match status" value="1"/>
</dbReference>
<dbReference type="InterPro" id="IPR011333">
    <property type="entry name" value="SKP1/BTB/POZ_sf"/>
</dbReference>
<dbReference type="SMART" id="SM00173">
    <property type="entry name" value="RAS"/>
    <property type="match status" value="1"/>
</dbReference>
<dbReference type="Proteomes" id="UP001149090">
    <property type="component" value="Unassembled WGS sequence"/>
</dbReference>
<dbReference type="SUPFAM" id="SSF52540">
    <property type="entry name" value="P-loop containing nucleoside triphosphate hydrolases"/>
    <property type="match status" value="1"/>
</dbReference>
<sequence>METDGKKIRISIFGTEGTGRQSIALRFCNNAFLEVPNRMNTSSFQKKTVFQDRTIFFEIIVYSKDHYGSDFPIYYAPSSDCVFFIYSIESEKSFEEIASICGTFQNSIKDMEKFELIPKILVANKKDLENERKIPFKQGQDLAYQYGMHFTEVSTKTNENIDSLFEKAALEVLRTNNYLFEFLRTFQQEMIQFLERKELSDFSFEFDSQNEEPIPLHSLILKYRIGNDFEAKLEKLKNQEKKDVVQFLSLIYSGLERYNNSKIQELSKETGIEIKIGREKLIEDMKKLYLDQESKDFSIMIQEKEIKVHKIILALRSEVYREMFNKVLDDSGKVKDYTNSKFKTFQTLIQFFYTDTIEENISLETIQELKNAEDFYQLNSKSSLQPQLEHFESKKKGKSCLIF</sequence>
<dbReference type="OrthoDB" id="6359816at2759"/>
<dbReference type="AlphaFoldDB" id="A0A9Q0LQD6"/>